<keyword evidence="2" id="KW-0804">Transcription</keyword>
<evidence type="ECO:0000313" key="4">
    <source>
        <dbReference type="EMBL" id="KAL1558434.1"/>
    </source>
</evidence>
<evidence type="ECO:0000313" key="5">
    <source>
        <dbReference type="Proteomes" id="UP001567538"/>
    </source>
</evidence>
<keyword evidence="2" id="KW-0805">Transcription regulation</keyword>
<dbReference type="GO" id="GO:0006353">
    <property type="term" value="P:DNA-templated transcription termination"/>
    <property type="evidence" value="ECO:0007669"/>
    <property type="project" value="UniProtKB-KW"/>
</dbReference>
<dbReference type="PANTHER" id="PTHR13068">
    <property type="entry name" value="CGI-12 PROTEIN-RELATED"/>
    <property type="match status" value="1"/>
</dbReference>
<comment type="similarity">
    <text evidence="1">Belongs to the mTERF family.</text>
</comment>
<proteinExistence type="inferred from homology"/>
<dbReference type="InterPro" id="IPR038538">
    <property type="entry name" value="MTERF_sf"/>
</dbReference>
<dbReference type="InterPro" id="IPR003690">
    <property type="entry name" value="MTERF"/>
</dbReference>
<dbReference type="Proteomes" id="UP001567538">
    <property type="component" value="Unassembled WGS sequence"/>
</dbReference>
<sequence>MYAIVHRRLIRVPTISVAPQFQAHFSSRKLPSDFNNGDATFTISYLTNSCGLSLNDAFSVSNKLCIKSRHTSDAVLQLLKTYGFTDAQISKLVTKWPGVLQSCADKTLSPKLEFFRSIGVPPPALTQKLSAYPFLLRRSFENYFTPWYNFLKGIVQSDKNVVAVFLSSPMAFTHGWPERVPSNIAILRERGVPESSIASLMVSKPSMMILRNDKFGACVDRVAELGFPASKVVFVRALQVFGRMSESTLKHKMEVYRRCGWSESDLNAAFLRHPLCMKLSQKKIRTNMDFLVNELRLKPSEVAQCPSVLDYSCDTRMRPRWIVMRILKARGLMNESRSVTSLFHMPEANFLKQCIIDHEEEFPELLDIYRGTISPPE</sequence>
<evidence type="ECO:0000256" key="1">
    <source>
        <dbReference type="ARBA" id="ARBA00007692"/>
    </source>
</evidence>
<comment type="caution">
    <text evidence="4">The sequence shown here is derived from an EMBL/GenBank/DDBJ whole genome shotgun (WGS) entry which is preliminary data.</text>
</comment>
<organism evidence="4 5">
    <name type="scientific">Salvia divinorum</name>
    <name type="common">Maria pastora</name>
    <name type="synonym">Diviner's sage</name>
    <dbReference type="NCBI Taxonomy" id="28513"/>
    <lineage>
        <taxon>Eukaryota</taxon>
        <taxon>Viridiplantae</taxon>
        <taxon>Streptophyta</taxon>
        <taxon>Embryophyta</taxon>
        <taxon>Tracheophyta</taxon>
        <taxon>Spermatophyta</taxon>
        <taxon>Magnoliopsida</taxon>
        <taxon>eudicotyledons</taxon>
        <taxon>Gunneridae</taxon>
        <taxon>Pentapetalae</taxon>
        <taxon>asterids</taxon>
        <taxon>lamiids</taxon>
        <taxon>Lamiales</taxon>
        <taxon>Lamiaceae</taxon>
        <taxon>Nepetoideae</taxon>
        <taxon>Mentheae</taxon>
        <taxon>Salviinae</taxon>
        <taxon>Salvia</taxon>
        <taxon>Salvia subgen. Calosphace</taxon>
    </lineage>
</organism>
<dbReference type="AlphaFoldDB" id="A0ABD1HR18"/>
<dbReference type="FunFam" id="1.25.70.10:FF:000001">
    <property type="entry name" value="Mitochondrial transcription termination factor-like"/>
    <property type="match status" value="1"/>
</dbReference>
<protein>
    <submittedName>
        <fullName evidence="4">Uncharacterized protein</fullName>
    </submittedName>
</protein>
<dbReference type="PANTHER" id="PTHR13068:SF236">
    <property type="entry name" value="OS02G0749800 PROTEIN"/>
    <property type="match status" value="1"/>
</dbReference>
<reference evidence="4 5" key="1">
    <citation type="submission" date="2024-06" db="EMBL/GenBank/DDBJ databases">
        <title>A chromosome level genome sequence of Diviner's sage (Salvia divinorum).</title>
        <authorList>
            <person name="Ford S.A."/>
            <person name="Ro D.-K."/>
            <person name="Ness R.W."/>
            <person name="Phillips M.A."/>
        </authorList>
    </citation>
    <scope>NUCLEOTIDE SEQUENCE [LARGE SCALE GENOMIC DNA]</scope>
    <source>
        <strain evidence="4">SAF-2024a</strain>
        <tissue evidence="4">Leaf</tissue>
    </source>
</reference>
<keyword evidence="5" id="KW-1185">Reference proteome</keyword>
<keyword evidence="2" id="KW-0806">Transcription termination</keyword>
<evidence type="ECO:0000256" key="2">
    <source>
        <dbReference type="ARBA" id="ARBA00022472"/>
    </source>
</evidence>
<gene>
    <name evidence="4" type="ORF">AAHA92_08902</name>
</gene>
<dbReference type="Gene3D" id="1.25.70.10">
    <property type="entry name" value="Transcription termination factor 3, mitochondrial"/>
    <property type="match status" value="1"/>
</dbReference>
<evidence type="ECO:0000256" key="3">
    <source>
        <dbReference type="ARBA" id="ARBA00022946"/>
    </source>
</evidence>
<name>A0ABD1HR18_SALDI</name>
<accession>A0ABD1HR18</accession>
<dbReference type="SMART" id="SM00733">
    <property type="entry name" value="Mterf"/>
    <property type="match status" value="5"/>
</dbReference>
<dbReference type="Pfam" id="PF02536">
    <property type="entry name" value="mTERF"/>
    <property type="match status" value="1"/>
</dbReference>
<dbReference type="EMBL" id="JBEAFC010000004">
    <property type="protein sequence ID" value="KAL1558434.1"/>
    <property type="molecule type" value="Genomic_DNA"/>
</dbReference>
<keyword evidence="3" id="KW-0809">Transit peptide</keyword>